<dbReference type="Proteomes" id="UP000199024">
    <property type="component" value="Unassembled WGS sequence"/>
</dbReference>
<keyword evidence="2" id="KW-1185">Reference proteome</keyword>
<accession>A0A1I6L136</accession>
<gene>
    <name evidence="1" type="ORF">SAMN05421771_0065</name>
</gene>
<protein>
    <submittedName>
        <fullName evidence="1">Uncharacterized protein</fullName>
    </submittedName>
</protein>
<proteinExistence type="predicted"/>
<organism evidence="1 2">
    <name type="scientific">Granulicella pectinivorans</name>
    <dbReference type="NCBI Taxonomy" id="474950"/>
    <lineage>
        <taxon>Bacteria</taxon>
        <taxon>Pseudomonadati</taxon>
        <taxon>Acidobacteriota</taxon>
        <taxon>Terriglobia</taxon>
        <taxon>Terriglobales</taxon>
        <taxon>Acidobacteriaceae</taxon>
        <taxon>Granulicella</taxon>
    </lineage>
</organism>
<dbReference type="RefSeq" id="WP_089835563.1">
    <property type="nucleotide sequence ID" value="NZ_FOZL01000001.1"/>
</dbReference>
<sequence length="78" mass="8926">MNNEQIIKELTAKLEKMHPEHRIVMRNNRTMISNHWFVYLQSTPDGPLQEIGSDYTEVTALKNALAVSESLIPAKVSF</sequence>
<name>A0A1I6L136_9BACT</name>
<reference evidence="1 2" key="1">
    <citation type="submission" date="2016-10" db="EMBL/GenBank/DDBJ databases">
        <authorList>
            <person name="de Groot N.N."/>
        </authorList>
    </citation>
    <scope>NUCLEOTIDE SEQUENCE [LARGE SCALE GENOMIC DNA]</scope>
    <source>
        <strain evidence="1 2">DSM 21001</strain>
    </source>
</reference>
<dbReference type="AlphaFoldDB" id="A0A1I6L136"/>
<dbReference type="EMBL" id="FOZL01000001">
    <property type="protein sequence ID" value="SFR96940.1"/>
    <property type="molecule type" value="Genomic_DNA"/>
</dbReference>
<evidence type="ECO:0000313" key="2">
    <source>
        <dbReference type="Proteomes" id="UP000199024"/>
    </source>
</evidence>
<evidence type="ECO:0000313" key="1">
    <source>
        <dbReference type="EMBL" id="SFR96940.1"/>
    </source>
</evidence>